<reference evidence="2 3" key="2">
    <citation type="submission" date="2007-09" db="EMBL/GenBank/DDBJ databases">
        <title>Draft genome sequence of Clostridium bolteae (ATCC BAA-613).</title>
        <authorList>
            <person name="Sudarsanam P."/>
            <person name="Ley R."/>
            <person name="Guruge J."/>
            <person name="Turnbaugh P.J."/>
            <person name="Mahowald M."/>
            <person name="Liep D."/>
            <person name="Gordon J."/>
        </authorList>
    </citation>
    <scope>NUCLEOTIDE SEQUENCE [LARGE SCALE GENOMIC DNA]</scope>
    <source>
        <strain evidence="3">ATCC BAA-613 / DSM 15670 / CCUG 46953 / JCM 12243 / WAL 16351</strain>
    </source>
</reference>
<keyword evidence="1" id="KW-0812">Transmembrane</keyword>
<keyword evidence="1" id="KW-0472">Membrane</keyword>
<protein>
    <submittedName>
        <fullName evidence="2">Uncharacterized protein</fullName>
    </submittedName>
</protein>
<evidence type="ECO:0000256" key="1">
    <source>
        <dbReference type="SAM" id="Phobius"/>
    </source>
</evidence>
<keyword evidence="1" id="KW-1133">Transmembrane helix</keyword>
<organism evidence="2 3">
    <name type="scientific">Enterocloster bolteae (strain ATCC BAA-613 / DSM 15670 / CCUG 46953 / JCM 12243 / WAL 16351)</name>
    <name type="common">Clostridium bolteae</name>
    <dbReference type="NCBI Taxonomy" id="411902"/>
    <lineage>
        <taxon>Bacteria</taxon>
        <taxon>Bacillati</taxon>
        <taxon>Bacillota</taxon>
        <taxon>Clostridia</taxon>
        <taxon>Lachnospirales</taxon>
        <taxon>Lachnospiraceae</taxon>
        <taxon>Enterocloster</taxon>
    </lineage>
</organism>
<name>A8RJ55_ENTBW</name>
<comment type="caution">
    <text evidence="2">The sequence shown here is derived from an EMBL/GenBank/DDBJ whole genome shotgun (WGS) entry which is preliminary data.</text>
</comment>
<evidence type="ECO:0000313" key="3">
    <source>
        <dbReference type="Proteomes" id="UP000005396"/>
    </source>
</evidence>
<dbReference type="EMBL" id="ABCC02000011">
    <property type="protein sequence ID" value="EDP18749.1"/>
    <property type="molecule type" value="Genomic_DNA"/>
</dbReference>
<dbReference type="PaxDb" id="411902-CLOBOL_01111"/>
<sequence>MPVFRLSMIVPFFCFIRFLLYFQIFIPTGSDSACY</sequence>
<dbReference type="Proteomes" id="UP000005396">
    <property type="component" value="Unassembled WGS sequence"/>
</dbReference>
<proteinExistence type="predicted"/>
<accession>A8RJ55</accession>
<dbReference type="AlphaFoldDB" id="A8RJ55"/>
<reference evidence="2 3" key="1">
    <citation type="submission" date="2007-08" db="EMBL/GenBank/DDBJ databases">
        <authorList>
            <person name="Fulton L."/>
            <person name="Clifton S."/>
            <person name="Fulton B."/>
            <person name="Xu J."/>
            <person name="Minx P."/>
            <person name="Pepin K.H."/>
            <person name="Johnson M."/>
            <person name="Thiruvilangam P."/>
            <person name="Bhonagiri V."/>
            <person name="Nash W.E."/>
            <person name="Mardis E.R."/>
            <person name="Wilson R.K."/>
        </authorList>
    </citation>
    <scope>NUCLEOTIDE SEQUENCE [LARGE SCALE GENOMIC DNA]</scope>
    <source>
        <strain evidence="3">ATCC BAA-613 / DSM 15670 / CCUG 46953 / JCM 12243 / WAL 16351</strain>
    </source>
</reference>
<evidence type="ECO:0000313" key="2">
    <source>
        <dbReference type="EMBL" id="EDP18749.1"/>
    </source>
</evidence>
<dbReference type="HOGENOM" id="CLU_3364141_0_0_9"/>
<gene>
    <name evidence="2" type="ORF">CLOBOL_01111</name>
</gene>
<feature type="transmembrane region" description="Helical" evidence="1">
    <location>
        <begin position="6"/>
        <end position="26"/>
    </location>
</feature>